<gene>
    <name evidence="2" type="ORF">CLUP02_08203</name>
</gene>
<dbReference type="RefSeq" id="XP_049144336.1">
    <property type="nucleotide sequence ID" value="XM_049287193.1"/>
</dbReference>
<evidence type="ECO:0000313" key="3">
    <source>
        <dbReference type="Proteomes" id="UP000830671"/>
    </source>
</evidence>
<dbReference type="AlphaFoldDB" id="A0A9Q8ST45"/>
<accession>A0A9Q8ST45</accession>
<feature type="non-terminal residue" evidence="2">
    <location>
        <position position="1"/>
    </location>
</feature>
<reference evidence="2" key="1">
    <citation type="journal article" date="2021" name="Mol. Plant Microbe Interact.">
        <title>Complete Genome Sequence of the Plant-Pathogenic Fungus Colletotrichum lupini.</title>
        <authorList>
            <person name="Baroncelli R."/>
            <person name="Pensec F."/>
            <person name="Da Lio D."/>
            <person name="Boufleur T."/>
            <person name="Vicente I."/>
            <person name="Sarrocco S."/>
            <person name="Picot A."/>
            <person name="Baraldi E."/>
            <person name="Sukno S."/>
            <person name="Thon M."/>
            <person name="Le Floch G."/>
        </authorList>
    </citation>
    <scope>NUCLEOTIDE SEQUENCE</scope>
    <source>
        <strain evidence="2">IMI 504893</strain>
    </source>
</reference>
<organism evidence="2 3">
    <name type="scientific">Colletotrichum lupini</name>
    <dbReference type="NCBI Taxonomy" id="145971"/>
    <lineage>
        <taxon>Eukaryota</taxon>
        <taxon>Fungi</taxon>
        <taxon>Dikarya</taxon>
        <taxon>Ascomycota</taxon>
        <taxon>Pezizomycotina</taxon>
        <taxon>Sordariomycetes</taxon>
        <taxon>Hypocreomycetidae</taxon>
        <taxon>Glomerellales</taxon>
        <taxon>Glomerellaceae</taxon>
        <taxon>Colletotrichum</taxon>
        <taxon>Colletotrichum acutatum species complex</taxon>
    </lineage>
</organism>
<evidence type="ECO:0000313" key="2">
    <source>
        <dbReference type="EMBL" id="UQC82713.1"/>
    </source>
</evidence>
<proteinExistence type="predicted"/>
<sequence>VSESVLIFSPNNGEGGEVCFPKSKAVNGAVRSSIQVSQLCFSFVRALPSSVMTLPGIKTRQSRQMPGSSRSGRQPRCSLLTERRDMERNEGCGWEEAADRGSKKPERSLFLTKSSVSVRRRKEEGN</sequence>
<dbReference type="KEGG" id="clup:CLUP02_08203"/>
<dbReference type="Proteomes" id="UP000830671">
    <property type="component" value="Chromosome 4"/>
</dbReference>
<feature type="compositionally biased region" description="Polar residues" evidence="1">
    <location>
        <begin position="62"/>
        <end position="72"/>
    </location>
</feature>
<feature type="compositionally biased region" description="Basic and acidic residues" evidence="1">
    <location>
        <begin position="81"/>
        <end position="90"/>
    </location>
</feature>
<evidence type="ECO:0000256" key="1">
    <source>
        <dbReference type="SAM" id="MobiDB-lite"/>
    </source>
</evidence>
<feature type="region of interest" description="Disordered" evidence="1">
    <location>
        <begin position="55"/>
        <end position="126"/>
    </location>
</feature>
<dbReference type="GeneID" id="73342203"/>
<protein>
    <submittedName>
        <fullName evidence="2">Uncharacterized protein</fullName>
    </submittedName>
</protein>
<dbReference type="EMBL" id="CP019476">
    <property type="protein sequence ID" value="UQC82713.1"/>
    <property type="molecule type" value="Genomic_DNA"/>
</dbReference>
<keyword evidence="3" id="KW-1185">Reference proteome</keyword>
<feature type="compositionally biased region" description="Basic and acidic residues" evidence="1">
    <location>
        <begin position="97"/>
        <end position="107"/>
    </location>
</feature>
<name>A0A9Q8ST45_9PEZI</name>